<dbReference type="Pfam" id="PF00118">
    <property type="entry name" value="Cpn60_TCP1"/>
    <property type="match status" value="1"/>
</dbReference>
<comment type="similarity">
    <text evidence="1 5">Belongs to the TCP-1 chaperonin family.</text>
</comment>
<dbReference type="GO" id="GO:0140662">
    <property type="term" value="F:ATP-dependent protein folding chaperone"/>
    <property type="evidence" value="ECO:0007669"/>
    <property type="project" value="InterPro"/>
</dbReference>
<evidence type="ECO:0000256" key="2">
    <source>
        <dbReference type="ARBA" id="ARBA00022741"/>
    </source>
</evidence>
<dbReference type="GO" id="GO:0051131">
    <property type="term" value="P:chaperone-mediated protein complex assembly"/>
    <property type="evidence" value="ECO:0007669"/>
    <property type="project" value="InterPro"/>
</dbReference>
<dbReference type="Gene3D" id="3.30.260.10">
    <property type="entry name" value="TCP-1-like chaperonin intermediate domain"/>
    <property type="match status" value="1"/>
</dbReference>
<protein>
    <submittedName>
        <fullName evidence="6">Uncharacterized protein</fullName>
    </submittedName>
</protein>
<dbReference type="InterPro" id="IPR027410">
    <property type="entry name" value="TCP-1-like_intermed_sf"/>
</dbReference>
<keyword evidence="3 5" id="KW-0067">ATP-binding</keyword>
<dbReference type="Gene3D" id="1.10.560.10">
    <property type="entry name" value="GroEL-like equatorial domain"/>
    <property type="match status" value="1"/>
</dbReference>
<dbReference type="SUPFAM" id="SSF48592">
    <property type="entry name" value="GroEL equatorial domain-like"/>
    <property type="match status" value="1"/>
</dbReference>
<evidence type="ECO:0000313" key="6">
    <source>
        <dbReference type="EMBL" id="JAI64408.1"/>
    </source>
</evidence>
<dbReference type="PRINTS" id="PR00304">
    <property type="entry name" value="TCOMPLEXTCP1"/>
</dbReference>
<evidence type="ECO:0000256" key="4">
    <source>
        <dbReference type="ARBA" id="ARBA00023186"/>
    </source>
</evidence>
<accession>A0A0N7ZCG8</accession>
<dbReference type="InterPro" id="IPR002423">
    <property type="entry name" value="Cpn60/GroEL/TCP-1"/>
</dbReference>
<keyword evidence="2 5" id="KW-0547">Nucleotide-binding</keyword>
<keyword evidence="4 5" id="KW-0143">Chaperone</keyword>
<dbReference type="InterPro" id="IPR027409">
    <property type="entry name" value="GroEL-like_apical_dom_sf"/>
</dbReference>
<dbReference type="Gene3D" id="3.50.7.10">
    <property type="entry name" value="GroEL"/>
    <property type="match status" value="1"/>
</dbReference>
<dbReference type="PANTHER" id="PTHR14667">
    <property type="entry name" value="BARDET-BIEDL SYNDROME 10 PROTEIN"/>
    <property type="match status" value="1"/>
</dbReference>
<dbReference type="SUPFAM" id="SSF52029">
    <property type="entry name" value="GroEL apical domain-like"/>
    <property type="match status" value="1"/>
</dbReference>
<dbReference type="InterPro" id="IPR027413">
    <property type="entry name" value="GROEL-like_equatorial_sf"/>
</dbReference>
<dbReference type="PANTHER" id="PTHR14667:SF2">
    <property type="entry name" value="BARDET-BIEDL SYNDROME 10 PROTEIN"/>
    <property type="match status" value="1"/>
</dbReference>
<evidence type="ECO:0000256" key="3">
    <source>
        <dbReference type="ARBA" id="ARBA00022840"/>
    </source>
</evidence>
<dbReference type="InterPro" id="IPR017998">
    <property type="entry name" value="Chaperone_TCP-1"/>
</dbReference>
<sequence>MECWRKDIELSSVVVQCRSLVSVLEGCLGPCGKAVLLEKAGCVIITKDGMELLSHLEVCDPLVSIVVRGVLDHTRVLGDGCKATLFLLHRLLSSLDTHVPQNSGTMQGIRRQRLIQIVQQIRYHVLGVVQRDVIKYGAQVYPLNSFEVFSHLLHTSAEDFFITKFSKLIARNLARLFSTYISCVCSSSRELVKLIKDLAIKAHTAVVEIYHMPLMMSHVLHGFVVTRNFRYLHRGMKFNKVCCAWWSMNLEEEEEEGLPRATIETSLREILVGGILIKRNSVERSLAHLSSLGTELVFSSLHFPDWAVSLCAKYGMSLLDSVDGDERDFLAERLGLLPIMEERDVHPGVLRSIDKIEPLNLGTCRFMQLSGLGVHQILLCGPTPAQCRQFSACFLQFFRFLSSWVADCVDFSQSSDIYTCDAAAAAGCRDSFSPPFSPDELPRCELSPVLTEAHSSAPPSPTTVAMFFTVPHGGYGELLAKYLVSENISVNIKNTIIKSVVLDVFNELPSLLYRKSQFSQKSYVEFQTKLFSNFTELRNNNQVMLSHMLKDNRFRGYHNPFLLFKLLNCVLHLAEYLLRIECIVPAKQRISQRTRHCSSDSESE</sequence>
<proteinExistence type="inferred from homology"/>
<dbReference type="EMBL" id="GDRN01067181">
    <property type="protein sequence ID" value="JAI64408.1"/>
    <property type="molecule type" value="Transcribed_RNA"/>
</dbReference>
<dbReference type="GO" id="GO:0005524">
    <property type="term" value="F:ATP binding"/>
    <property type="evidence" value="ECO:0007669"/>
    <property type="project" value="UniProtKB-KW"/>
</dbReference>
<evidence type="ECO:0000256" key="1">
    <source>
        <dbReference type="ARBA" id="ARBA00008020"/>
    </source>
</evidence>
<reference evidence="6" key="1">
    <citation type="submission" date="2015-09" db="EMBL/GenBank/DDBJ databases">
        <title>Scylla olivacea transcriptome.</title>
        <authorList>
            <person name="Ikhwanuddin M."/>
        </authorList>
    </citation>
    <scope>NUCLEOTIDE SEQUENCE</scope>
</reference>
<evidence type="ECO:0000256" key="5">
    <source>
        <dbReference type="RuleBase" id="RU004187"/>
    </source>
</evidence>
<organism evidence="6">
    <name type="scientific">Scylla olivacea</name>
    <name type="common">Orange mud crab</name>
    <name type="synonym">Cancer olivacea</name>
    <dbReference type="NCBI Taxonomy" id="85551"/>
    <lineage>
        <taxon>Eukaryota</taxon>
        <taxon>Metazoa</taxon>
        <taxon>Ecdysozoa</taxon>
        <taxon>Arthropoda</taxon>
        <taxon>Crustacea</taxon>
        <taxon>Multicrustacea</taxon>
        <taxon>Malacostraca</taxon>
        <taxon>Eumalacostraca</taxon>
        <taxon>Eucarida</taxon>
        <taxon>Decapoda</taxon>
        <taxon>Pleocyemata</taxon>
        <taxon>Brachyura</taxon>
        <taxon>Eubrachyura</taxon>
        <taxon>Portunoidea</taxon>
        <taxon>Portunidae</taxon>
        <taxon>Portuninae</taxon>
        <taxon>Scylla</taxon>
    </lineage>
</organism>
<dbReference type="AlphaFoldDB" id="A0A0N7ZCG8"/>
<name>A0A0N7ZCG8_SCYOL</name>
<dbReference type="InterPro" id="IPR042619">
    <property type="entry name" value="BBS10"/>
</dbReference>